<protein>
    <recommendedName>
        <fullName evidence="2">cysteine-S-conjugate beta-lyase</fullName>
        <ecNumber evidence="2">4.4.1.13</ecNumber>
    </recommendedName>
</protein>
<dbReference type="InterPro" id="IPR051798">
    <property type="entry name" value="Class-II_PLP-Dep_Aminotrans"/>
</dbReference>
<comment type="caution">
    <text evidence="7">The sequence shown here is derived from an EMBL/GenBank/DDBJ whole genome shotgun (WGS) entry which is preliminary data.</text>
</comment>
<name>A0A542ZP70_RARFA</name>
<evidence type="ECO:0000256" key="2">
    <source>
        <dbReference type="ARBA" id="ARBA00012224"/>
    </source>
</evidence>
<dbReference type="PANTHER" id="PTHR43525">
    <property type="entry name" value="PROTEIN MALY"/>
    <property type="match status" value="1"/>
</dbReference>
<evidence type="ECO:0000256" key="5">
    <source>
        <dbReference type="ARBA" id="ARBA00037974"/>
    </source>
</evidence>
<feature type="domain" description="Aminotransferase class I/classII large" evidence="6">
    <location>
        <begin position="93"/>
        <end position="361"/>
    </location>
</feature>
<dbReference type="Gene3D" id="3.90.1150.10">
    <property type="entry name" value="Aspartate Aminotransferase, domain 1"/>
    <property type="match status" value="1"/>
</dbReference>
<evidence type="ECO:0000256" key="4">
    <source>
        <dbReference type="ARBA" id="ARBA00023239"/>
    </source>
</evidence>
<comment type="similarity">
    <text evidence="5">Belongs to the class-II pyridoxal-phosphate-dependent aminotransferase family. MalY/PatB cystathionine beta-lyase subfamily.</text>
</comment>
<evidence type="ECO:0000256" key="1">
    <source>
        <dbReference type="ARBA" id="ARBA00001933"/>
    </source>
</evidence>
<dbReference type="RefSeq" id="WP_142121223.1">
    <property type="nucleotide sequence ID" value="NZ_BAAASV010000002.1"/>
</dbReference>
<dbReference type="InterPro" id="IPR015424">
    <property type="entry name" value="PyrdxlP-dep_Trfase"/>
</dbReference>
<dbReference type="InterPro" id="IPR015422">
    <property type="entry name" value="PyrdxlP-dep_Trfase_small"/>
</dbReference>
<evidence type="ECO:0000313" key="8">
    <source>
        <dbReference type="Proteomes" id="UP000315389"/>
    </source>
</evidence>
<dbReference type="OrthoDB" id="3224382at2"/>
<comment type="cofactor">
    <cofactor evidence="1">
        <name>pyridoxal 5'-phosphate</name>
        <dbReference type="ChEBI" id="CHEBI:597326"/>
    </cofactor>
</comment>
<dbReference type="AlphaFoldDB" id="A0A542ZP70"/>
<reference evidence="7 8" key="1">
    <citation type="submission" date="2019-06" db="EMBL/GenBank/DDBJ databases">
        <title>Sequencing the genomes of 1000 actinobacteria strains.</title>
        <authorList>
            <person name="Klenk H.-P."/>
        </authorList>
    </citation>
    <scope>NUCLEOTIDE SEQUENCE [LARGE SCALE GENOMIC DNA]</scope>
    <source>
        <strain evidence="7 8">DSM 4813</strain>
    </source>
</reference>
<organism evidence="7 8">
    <name type="scientific">Rarobacter faecitabidus</name>
    <dbReference type="NCBI Taxonomy" id="13243"/>
    <lineage>
        <taxon>Bacteria</taxon>
        <taxon>Bacillati</taxon>
        <taxon>Actinomycetota</taxon>
        <taxon>Actinomycetes</taxon>
        <taxon>Micrococcales</taxon>
        <taxon>Rarobacteraceae</taxon>
        <taxon>Rarobacter</taxon>
    </lineage>
</organism>
<keyword evidence="3" id="KW-0663">Pyridoxal phosphate</keyword>
<dbReference type="EMBL" id="VFOS01000002">
    <property type="protein sequence ID" value="TQL62155.1"/>
    <property type="molecule type" value="Genomic_DNA"/>
</dbReference>
<evidence type="ECO:0000313" key="7">
    <source>
        <dbReference type="EMBL" id="TQL62155.1"/>
    </source>
</evidence>
<dbReference type="GO" id="GO:0047804">
    <property type="term" value="F:cysteine-S-conjugate beta-lyase activity"/>
    <property type="evidence" value="ECO:0007669"/>
    <property type="project" value="UniProtKB-EC"/>
</dbReference>
<accession>A0A542ZP70</accession>
<dbReference type="CDD" id="cd00609">
    <property type="entry name" value="AAT_like"/>
    <property type="match status" value="1"/>
</dbReference>
<proteinExistence type="inferred from homology"/>
<dbReference type="InterPro" id="IPR004839">
    <property type="entry name" value="Aminotransferase_I/II_large"/>
</dbReference>
<dbReference type="Proteomes" id="UP000315389">
    <property type="component" value="Unassembled WGS sequence"/>
</dbReference>
<sequence length="366" mass="39643">MSDPLVVPERVLRSRTSAKWQQFEPDVLPLWVAEMDCDLAPGVAAAIHAVIDRGDTGYAAGETLQNAHRAFAAQTWGWEPEGAELVPNVMLGVVSLLRTLLRPGAPVFTANPIYPPLVEYPRAAGFDVRQLADGIEELDAQWQKLTGDFPRAAYLLCNPQNPTGQVHSAAELEALGEVARRHGVVIIVDEIHAPLSYVPFTPVIPQIPEAFALQSASKAFNLVGLNVALLLRGPQAPPVRRAPELISAVSHVAEIAHSAAYGQTQWLADLLAALRVRREIVARFLARELPQVGFATPDATYLAWLDFSAMTTASGEPVTARRLVAEAKVALSSGRPFGRPGFLRLNFATSEEILLEALERIAAAVR</sequence>
<evidence type="ECO:0000256" key="3">
    <source>
        <dbReference type="ARBA" id="ARBA00022898"/>
    </source>
</evidence>
<dbReference type="InterPro" id="IPR015421">
    <property type="entry name" value="PyrdxlP-dep_Trfase_major"/>
</dbReference>
<dbReference type="Gene3D" id="3.40.640.10">
    <property type="entry name" value="Type I PLP-dependent aspartate aminotransferase-like (Major domain)"/>
    <property type="match status" value="1"/>
</dbReference>
<dbReference type="EC" id="4.4.1.13" evidence="2"/>
<keyword evidence="8" id="KW-1185">Reference proteome</keyword>
<dbReference type="Pfam" id="PF00155">
    <property type="entry name" value="Aminotran_1_2"/>
    <property type="match status" value="1"/>
</dbReference>
<dbReference type="SUPFAM" id="SSF53383">
    <property type="entry name" value="PLP-dependent transferases"/>
    <property type="match status" value="1"/>
</dbReference>
<gene>
    <name evidence="7" type="ORF">FB461_1793</name>
</gene>
<dbReference type="PANTHER" id="PTHR43525:SF2">
    <property type="entry name" value="CYSTATHIONINE BETA-LYASE-RELATED"/>
    <property type="match status" value="1"/>
</dbReference>
<dbReference type="GO" id="GO:0030170">
    <property type="term" value="F:pyridoxal phosphate binding"/>
    <property type="evidence" value="ECO:0007669"/>
    <property type="project" value="InterPro"/>
</dbReference>
<keyword evidence="4 7" id="KW-0456">Lyase</keyword>
<evidence type="ECO:0000259" key="6">
    <source>
        <dbReference type="Pfam" id="PF00155"/>
    </source>
</evidence>